<evidence type="ECO:0000313" key="3">
    <source>
        <dbReference type="EMBL" id="MCP2353653.1"/>
    </source>
</evidence>
<dbReference type="Gene3D" id="3.40.30.10">
    <property type="entry name" value="Glutaredoxin"/>
    <property type="match status" value="1"/>
</dbReference>
<evidence type="ECO:0000259" key="2">
    <source>
        <dbReference type="Pfam" id="PF00578"/>
    </source>
</evidence>
<reference evidence="3" key="1">
    <citation type="submission" date="2022-06" db="EMBL/GenBank/DDBJ databases">
        <title>Sequencing the genomes of 1000 actinobacteria strains.</title>
        <authorList>
            <person name="Klenk H.-P."/>
        </authorList>
    </citation>
    <scope>NUCLEOTIDE SEQUENCE</scope>
    <source>
        <strain evidence="3">DSM 46694</strain>
    </source>
</reference>
<organism evidence="3 4">
    <name type="scientific">Nonomuraea thailandensis</name>
    <dbReference type="NCBI Taxonomy" id="1188745"/>
    <lineage>
        <taxon>Bacteria</taxon>
        <taxon>Bacillati</taxon>
        <taxon>Actinomycetota</taxon>
        <taxon>Actinomycetes</taxon>
        <taxon>Streptosporangiales</taxon>
        <taxon>Streptosporangiaceae</taxon>
        <taxon>Nonomuraea</taxon>
    </lineage>
</organism>
<keyword evidence="4" id="KW-1185">Reference proteome</keyword>
<sequence>MRLRMAVLVFYRGVWGPYCNLALRTYQKRLLPQLAGRGVELVGISPQTFQGSLAMRQTNELTFPVLSDVGNQLAARLGILTQPTPDTLASLARLGVDVAAANADGRVTVPNADCRHHRRRSCPPVDRCPPRLHFANRGSGHHRRPPRIGVVSRRRFVGRSWSWDVRGRRLSRWIQPMMSGRSLSGGRYQTYLLDEELVGQQLERLRLMRPQVECSPGARHRRLRQGGSPRAADADCHAASTPSAPSRYCR</sequence>
<dbReference type="InterPro" id="IPR000866">
    <property type="entry name" value="AhpC/TSA"/>
</dbReference>
<dbReference type="EMBL" id="JAMZEB010000001">
    <property type="protein sequence ID" value="MCP2353653.1"/>
    <property type="molecule type" value="Genomic_DNA"/>
</dbReference>
<feature type="region of interest" description="Disordered" evidence="1">
    <location>
        <begin position="216"/>
        <end position="250"/>
    </location>
</feature>
<gene>
    <name evidence="3" type="ORF">HD597_000673</name>
</gene>
<comment type="caution">
    <text evidence="3">The sequence shown here is derived from an EMBL/GenBank/DDBJ whole genome shotgun (WGS) entry which is preliminary data.</text>
</comment>
<dbReference type="Proteomes" id="UP001139648">
    <property type="component" value="Unassembled WGS sequence"/>
</dbReference>
<name>A0A9X2GGG6_9ACTN</name>
<feature type="domain" description="Alkyl hydroperoxide reductase subunit C/ Thiol specific antioxidant" evidence="2">
    <location>
        <begin position="5"/>
        <end position="85"/>
    </location>
</feature>
<evidence type="ECO:0000313" key="4">
    <source>
        <dbReference type="Proteomes" id="UP001139648"/>
    </source>
</evidence>
<evidence type="ECO:0000256" key="1">
    <source>
        <dbReference type="SAM" id="MobiDB-lite"/>
    </source>
</evidence>
<dbReference type="GO" id="GO:0016209">
    <property type="term" value="F:antioxidant activity"/>
    <property type="evidence" value="ECO:0007669"/>
    <property type="project" value="InterPro"/>
</dbReference>
<dbReference type="AlphaFoldDB" id="A0A9X2GGG6"/>
<proteinExistence type="predicted"/>
<dbReference type="SUPFAM" id="SSF52833">
    <property type="entry name" value="Thioredoxin-like"/>
    <property type="match status" value="1"/>
</dbReference>
<dbReference type="GO" id="GO:0016491">
    <property type="term" value="F:oxidoreductase activity"/>
    <property type="evidence" value="ECO:0007669"/>
    <property type="project" value="InterPro"/>
</dbReference>
<dbReference type="InterPro" id="IPR036249">
    <property type="entry name" value="Thioredoxin-like_sf"/>
</dbReference>
<accession>A0A9X2GGG6</accession>
<protein>
    <recommendedName>
        <fullName evidence="2">Alkyl hydroperoxide reductase subunit C/ Thiol specific antioxidant domain-containing protein</fullName>
    </recommendedName>
</protein>
<dbReference type="Pfam" id="PF00578">
    <property type="entry name" value="AhpC-TSA"/>
    <property type="match status" value="1"/>
</dbReference>